<sequence length="126" mass="14543">MVTYSNIRTRALREMLAQTSFADAAARDRIDELMRLEEWLHKQPHGMAANVSLFHMRRRHPVETVRFLSELRNGIYMEEQAAKAHAEAAQQARDEAHRLLLQVNDARRAEELARVRDAWLAAGGRP</sequence>
<gene>
    <name evidence="1" type="ORF">CCS01_23710</name>
</gene>
<dbReference type="EMBL" id="NHRY01000239">
    <property type="protein sequence ID" value="PPQ28705.1"/>
    <property type="molecule type" value="Genomic_DNA"/>
</dbReference>
<dbReference type="RefSeq" id="WP_104521296.1">
    <property type="nucleotide sequence ID" value="NZ_NHRY01000239.1"/>
</dbReference>
<protein>
    <submittedName>
        <fullName evidence="1">Uncharacterized protein</fullName>
    </submittedName>
</protein>
<name>A0A2S6N260_RHOGL</name>
<proteinExistence type="predicted"/>
<evidence type="ECO:0000313" key="2">
    <source>
        <dbReference type="Proteomes" id="UP000239724"/>
    </source>
</evidence>
<comment type="caution">
    <text evidence="1">The sequence shown here is derived from an EMBL/GenBank/DDBJ whole genome shotgun (WGS) entry which is preliminary data.</text>
</comment>
<organism evidence="1 2">
    <name type="scientific">Rhodopila globiformis</name>
    <name type="common">Rhodopseudomonas globiformis</name>
    <dbReference type="NCBI Taxonomy" id="1071"/>
    <lineage>
        <taxon>Bacteria</taxon>
        <taxon>Pseudomonadati</taxon>
        <taxon>Pseudomonadota</taxon>
        <taxon>Alphaproteobacteria</taxon>
        <taxon>Acetobacterales</taxon>
        <taxon>Acetobacteraceae</taxon>
        <taxon>Rhodopila</taxon>
    </lineage>
</organism>
<reference evidence="1 2" key="1">
    <citation type="journal article" date="2018" name="Arch. Microbiol.">
        <title>New insights into the metabolic potential of the phototrophic purple bacterium Rhodopila globiformis DSM 161(T) from its draft genome sequence and evidence for a vanadium-dependent nitrogenase.</title>
        <authorList>
            <person name="Imhoff J.F."/>
            <person name="Rahn T."/>
            <person name="Kunzel S."/>
            <person name="Neulinger S.C."/>
        </authorList>
    </citation>
    <scope>NUCLEOTIDE SEQUENCE [LARGE SCALE GENOMIC DNA]</scope>
    <source>
        <strain evidence="1 2">DSM 161</strain>
    </source>
</reference>
<accession>A0A2S6N260</accession>
<dbReference type="AlphaFoldDB" id="A0A2S6N260"/>
<keyword evidence="2" id="KW-1185">Reference proteome</keyword>
<dbReference type="Proteomes" id="UP000239724">
    <property type="component" value="Unassembled WGS sequence"/>
</dbReference>
<evidence type="ECO:0000313" key="1">
    <source>
        <dbReference type="EMBL" id="PPQ28705.1"/>
    </source>
</evidence>